<dbReference type="AlphaFoldDB" id="A0A314YDT7"/>
<organism evidence="1 2">
    <name type="scientific">Prunus yedoensis var. nudiflora</name>
    <dbReference type="NCBI Taxonomy" id="2094558"/>
    <lineage>
        <taxon>Eukaryota</taxon>
        <taxon>Viridiplantae</taxon>
        <taxon>Streptophyta</taxon>
        <taxon>Embryophyta</taxon>
        <taxon>Tracheophyta</taxon>
        <taxon>Spermatophyta</taxon>
        <taxon>Magnoliopsida</taxon>
        <taxon>eudicotyledons</taxon>
        <taxon>Gunneridae</taxon>
        <taxon>Pentapetalae</taxon>
        <taxon>rosids</taxon>
        <taxon>fabids</taxon>
        <taxon>Rosales</taxon>
        <taxon>Rosaceae</taxon>
        <taxon>Amygdaloideae</taxon>
        <taxon>Amygdaleae</taxon>
        <taxon>Prunus</taxon>
    </lineage>
</organism>
<sequence>MGKSCMGFSTLGARAPHTTVKVHLNLQYTTQIPPNPERKKALGFSPVIIHLSTLDVDDEIYIFVITNTTT</sequence>
<proteinExistence type="predicted"/>
<evidence type="ECO:0000313" key="2">
    <source>
        <dbReference type="Proteomes" id="UP000250321"/>
    </source>
</evidence>
<name>A0A314YDT7_PRUYE</name>
<dbReference type="EMBL" id="PJQY01000946">
    <property type="protein sequence ID" value="PQQ06635.1"/>
    <property type="molecule type" value="Genomic_DNA"/>
</dbReference>
<accession>A0A314YDT7</accession>
<evidence type="ECO:0000313" key="1">
    <source>
        <dbReference type="EMBL" id="PQQ06635.1"/>
    </source>
</evidence>
<protein>
    <submittedName>
        <fullName evidence="1">Uncharacterized protein</fullName>
    </submittedName>
</protein>
<comment type="caution">
    <text evidence="1">The sequence shown here is derived from an EMBL/GenBank/DDBJ whole genome shotgun (WGS) entry which is preliminary data.</text>
</comment>
<reference evidence="1 2" key="1">
    <citation type="submission" date="2018-02" db="EMBL/GenBank/DDBJ databases">
        <title>Draft genome of wild Prunus yedoensis var. nudiflora.</title>
        <authorList>
            <person name="Baek S."/>
            <person name="Kim J.-H."/>
            <person name="Choi K."/>
            <person name="Kim G.-B."/>
            <person name="Cho A."/>
            <person name="Jang H."/>
            <person name="Shin C.-H."/>
            <person name="Yu H.-J."/>
            <person name="Mun J.-H."/>
        </authorList>
    </citation>
    <scope>NUCLEOTIDE SEQUENCE [LARGE SCALE GENOMIC DNA]</scope>
    <source>
        <strain evidence="2">cv. Jeju island</strain>
        <tissue evidence="1">Leaf</tissue>
    </source>
</reference>
<keyword evidence="2" id="KW-1185">Reference proteome</keyword>
<dbReference type="Proteomes" id="UP000250321">
    <property type="component" value="Unassembled WGS sequence"/>
</dbReference>
<gene>
    <name evidence="1" type="ORF">Pyn_29731</name>
</gene>